<name>A0A381XJ38_9ZZZZ</name>
<evidence type="ECO:0000259" key="1">
    <source>
        <dbReference type="Pfam" id="PF12697"/>
    </source>
</evidence>
<reference evidence="2" key="1">
    <citation type="submission" date="2018-05" db="EMBL/GenBank/DDBJ databases">
        <authorList>
            <person name="Lanie J.A."/>
            <person name="Ng W.-L."/>
            <person name="Kazmierczak K.M."/>
            <person name="Andrzejewski T.M."/>
            <person name="Davidsen T.M."/>
            <person name="Wayne K.J."/>
            <person name="Tettelin H."/>
            <person name="Glass J.I."/>
            <person name="Rusch D."/>
            <person name="Podicherti R."/>
            <person name="Tsui H.-C.T."/>
            <person name="Winkler M.E."/>
        </authorList>
    </citation>
    <scope>NUCLEOTIDE SEQUENCE</scope>
</reference>
<protein>
    <recommendedName>
        <fullName evidence="1">AB hydrolase-1 domain-containing protein</fullName>
    </recommendedName>
</protein>
<dbReference type="EMBL" id="UINC01015372">
    <property type="protein sequence ID" value="SVA64784.1"/>
    <property type="molecule type" value="Genomic_DNA"/>
</dbReference>
<dbReference type="InterPro" id="IPR029058">
    <property type="entry name" value="AB_hydrolase_fold"/>
</dbReference>
<feature type="domain" description="AB hydrolase-1" evidence="1">
    <location>
        <begin position="41"/>
        <end position="258"/>
    </location>
</feature>
<dbReference type="PRINTS" id="PR00111">
    <property type="entry name" value="ABHYDROLASE"/>
</dbReference>
<dbReference type="Pfam" id="PF12697">
    <property type="entry name" value="Abhydrolase_6"/>
    <property type="match status" value="1"/>
</dbReference>
<proteinExistence type="predicted"/>
<dbReference type="InterPro" id="IPR050266">
    <property type="entry name" value="AB_hydrolase_sf"/>
</dbReference>
<dbReference type="PANTHER" id="PTHR43798">
    <property type="entry name" value="MONOACYLGLYCEROL LIPASE"/>
    <property type="match status" value="1"/>
</dbReference>
<dbReference type="InterPro" id="IPR000073">
    <property type="entry name" value="AB_hydrolase_1"/>
</dbReference>
<dbReference type="SUPFAM" id="SSF53474">
    <property type="entry name" value="alpha/beta-Hydrolases"/>
    <property type="match status" value="1"/>
</dbReference>
<gene>
    <name evidence="2" type="ORF">METZ01_LOCUS117638</name>
</gene>
<dbReference type="Gene3D" id="3.40.50.1820">
    <property type="entry name" value="alpha/beta hydrolase"/>
    <property type="match status" value="1"/>
</dbReference>
<dbReference type="GO" id="GO:0016020">
    <property type="term" value="C:membrane"/>
    <property type="evidence" value="ECO:0007669"/>
    <property type="project" value="TreeGrafter"/>
</dbReference>
<sequence>MSHATTAWAMETFHLAGVDLKLIKGGRGAPLLILHDEMGHPGWLRFHESLAENFTLYIPQHPGFGESPPIDWVMNMRDLAGWYLEALDDLGLGPINVLGSSIGGWLAAEMATMCPTQFKNLVLLAATGVRPPQGEIFDIFQVVAKSYLEASVLDKSQTPEFSDVCPDEPSPEVLDAWDAAREGACLLSWRPYMHYPNLPHLLSRLKNLPTLIIWGRDDAIVPLSAGELYHSSIPGSELVVLDHCGHRPDIEKPSEVVEVVNRFLGT</sequence>
<dbReference type="PANTHER" id="PTHR43798:SF33">
    <property type="entry name" value="HYDROLASE, PUTATIVE (AFU_ORTHOLOGUE AFUA_2G14860)-RELATED"/>
    <property type="match status" value="1"/>
</dbReference>
<accession>A0A381XJ38</accession>
<organism evidence="2">
    <name type="scientific">marine metagenome</name>
    <dbReference type="NCBI Taxonomy" id="408172"/>
    <lineage>
        <taxon>unclassified sequences</taxon>
        <taxon>metagenomes</taxon>
        <taxon>ecological metagenomes</taxon>
    </lineage>
</organism>
<evidence type="ECO:0000313" key="2">
    <source>
        <dbReference type="EMBL" id="SVA64784.1"/>
    </source>
</evidence>
<dbReference type="AlphaFoldDB" id="A0A381XJ38"/>